<reference evidence="14 15" key="1">
    <citation type="journal article" date="2019" name="Microorganisms">
        <title>Paenibacillus lutrae sp. nov., A Chitinolytic Species Isolated from A River Otter in Castril Natural Park, Granada, Spain.</title>
        <authorList>
            <person name="Rodriguez M."/>
            <person name="Reina J.C."/>
            <person name="Bejar V."/>
            <person name="Llamas I."/>
        </authorList>
    </citation>
    <scope>NUCLEOTIDE SEQUENCE [LARGE SCALE GENOMIC DNA]</scope>
    <source>
        <strain evidence="14 15">N10</strain>
    </source>
</reference>
<keyword evidence="6 10" id="KW-0133">Cell shape</keyword>
<dbReference type="AlphaFoldDB" id="A0A7X3FMV3"/>
<protein>
    <submittedName>
        <fullName evidence="14">L,D-transpeptidase family protein</fullName>
    </submittedName>
</protein>
<organism evidence="14 15">
    <name type="scientific">Paenibacillus lutrae</name>
    <dbReference type="NCBI Taxonomy" id="2078573"/>
    <lineage>
        <taxon>Bacteria</taxon>
        <taxon>Bacillati</taxon>
        <taxon>Bacillota</taxon>
        <taxon>Bacilli</taxon>
        <taxon>Bacillales</taxon>
        <taxon>Paenibacillaceae</taxon>
        <taxon>Paenibacillus</taxon>
    </lineage>
</organism>
<dbReference type="InterPro" id="IPR038063">
    <property type="entry name" value="Transpep_catalytic_dom"/>
</dbReference>
<dbReference type="OrthoDB" id="9787225at2"/>
<evidence type="ECO:0000256" key="5">
    <source>
        <dbReference type="ARBA" id="ARBA00022801"/>
    </source>
</evidence>
<dbReference type="EMBL" id="RHLK01000023">
    <property type="protein sequence ID" value="MVP02404.1"/>
    <property type="molecule type" value="Genomic_DNA"/>
</dbReference>
<feature type="repeat" description="TPR" evidence="9">
    <location>
        <begin position="45"/>
        <end position="78"/>
    </location>
</feature>
<dbReference type="GO" id="GO:0018104">
    <property type="term" value="P:peptidoglycan-protein cross-linking"/>
    <property type="evidence" value="ECO:0007669"/>
    <property type="project" value="TreeGrafter"/>
</dbReference>
<keyword evidence="4" id="KW-0808">Transferase</keyword>
<evidence type="ECO:0000256" key="10">
    <source>
        <dbReference type="PROSITE-ProRule" id="PRU01373"/>
    </source>
</evidence>
<gene>
    <name evidence="14" type="ORF">EDM21_23250</name>
</gene>
<comment type="caution">
    <text evidence="14">The sequence shown here is derived from an EMBL/GenBank/DDBJ whole genome shotgun (WGS) entry which is preliminary data.</text>
</comment>
<dbReference type="Proteomes" id="UP000490800">
    <property type="component" value="Unassembled WGS sequence"/>
</dbReference>
<dbReference type="PANTHER" id="PTHR30582:SF24">
    <property type="entry name" value="L,D-TRANSPEPTIDASE ERFK_SRFK-RELATED"/>
    <property type="match status" value="1"/>
</dbReference>
<evidence type="ECO:0000313" key="15">
    <source>
        <dbReference type="Proteomes" id="UP000490800"/>
    </source>
</evidence>
<evidence type="ECO:0000256" key="3">
    <source>
        <dbReference type="ARBA" id="ARBA00022676"/>
    </source>
</evidence>
<dbReference type="CDD" id="cd16913">
    <property type="entry name" value="YkuD_like"/>
    <property type="match status" value="1"/>
</dbReference>
<keyword evidence="5" id="KW-0378">Hydrolase</keyword>
<evidence type="ECO:0000256" key="7">
    <source>
        <dbReference type="ARBA" id="ARBA00022984"/>
    </source>
</evidence>
<dbReference type="SUPFAM" id="SSF141523">
    <property type="entry name" value="L,D-transpeptidase catalytic domain-like"/>
    <property type="match status" value="1"/>
</dbReference>
<feature type="active site" description="Nucleophile" evidence="10">
    <location>
        <position position="497"/>
    </location>
</feature>
<evidence type="ECO:0000256" key="4">
    <source>
        <dbReference type="ARBA" id="ARBA00022679"/>
    </source>
</evidence>
<evidence type="ECO:0000259" key="13">
    <source>
        <dbReference type="PROSITE" id="PS52029"/>
    </source>
</evidence>
<accession>A0A7X3FMV3</accession>
<evidence type="ECO:0000256" key="8">
    <source>
        <dbReference type="ARBA" id="ARBA00023316"/>
    </source>
</evidence>
<dbReference type="GO" id="GO:0008360">
    <property type="term" value="P:regulation of cell shape"/>
    <property type="evidence" value="ECO:0007669"/>
    <property type="project" value="UniProtKB-UniRule"/>
</dbReference>
<keyword evidence="9" id="KW-0802">TPR repeat</keyword>
<evidence type="ECO:0000313" key="14">
    <source>
        <dbReference type="EMBL" id="MVP02404.1"/>
    </source>
</evidence>
<keyword evidence="12" id="KW-0812">Transmembrane</keyword>
<keyword evidence="8 10" id="KW-0961">Cell wall biogenesis/degradation</keyword>
<dbReference type="PROSITE" id="PS52029">
    <property type="entry name" value="LD_TPASE"/>
    <property type="match status" value="1"/>
</dbReference>
<evidence type="ECO:0000256" key="11">
    <source>
        <dbReference type="SAM" id="MobiDB-lite"/>
    </source>
</evidence>
<keyword evidence="7 10" id="KW-0573">Peptidoglycan synthesis</keyword>
<dbReference type="Gene3D" id="2.40.440.10">
    <property type="entry name" value="L,D-transpeptidase catalytic domain-like"/>
    <property type="match status" value="1"/>
</dbReference>
<dbReference type="PROSITE" id="PS50005">
    <property type="entry name" value="TPR"/>
    <property type="match status" value="1"/>
</dbReference>
<dbReference type="InterPro" id="IPR019734">
    <property type="entry name" value="TPR_rpt"/>
</dbReference>
<dbReference type="PANTHER" id="PTHR30582">
    <property type="entry name" value="L,D-TRANSPEPTIDASE"/>
    <property type="match status" value="1"/>
</dbReference>
<sequence>MGGSEKRFSHPLEPQLVRLNKNLLISKGDPQYFDKVIRYADKTSPEAHFKMGERAREQGNTSRAMFHYQEVMKTSPSPYYYEANRALRDLALQEQADLEEARTELEVVTRGKFNRFLRMFLYALILINLILLAALLGSAGEDSSVAASAPASAAASSLAAGSDSGKPAQETGSSFSTEAASVRGDASMPAPDKDIPYVMYFPAGAGAEWIESELLREMNRLVQENSRQNRVLYGFHADGKQSGSAVTQGLSGGQVIGEELGPRQAYPLSSLANPENAFVAAEYVPQLRSSIQISYIGEGVPQAQALTVAGAQIIRTALQAYAADHGGTYPASLDLLLRSYPDNYLSFLPKEVLTGSNRVSPYYDGGGGWVYTPAADDPGSALRPNLPAAALAVAQPVRAALSAPANVPLEPVQVYVSKRERRLLLQAGSGTVLTSRAGIGRPESPTPGGTYTVLERVLAPAGRAPGVYGAAALGLGSIAVHGTADAASVGAARSLGCVRVDDAEMLALFALVPKGAAVHVVASLDEPGGPALKRPVSGHGGELAAAAAALGPAQLPPVKEQAPGKVFHWLG</sequence>
<comment type="similarity">
    <text evidence="2">Belongs to the YkuD family.</text>
</comment>
<keyword evidence="3" id="KW-0328">Glycosyltransferase</keyword>
<dbReference type="GO" id="GO:0005576">
    <property type="term" value="C:extracellular region"/>
    <property type="evidence" value="ECO:0007669"/>
    <property type="project" value="TreeGrafter"/>
</dbReference>
<dbReference type="InterPro" id="IPR005490">
    <property type="entry name" value="LD_TPept_cat_dom"/>
</dbReference>
<dbReference type="Gene3D" id="1.25.40.10">
    <property type="entry name" value="Tetratricopeptide repeat domain"/>
    <property type="match status" value="1"/>
</dbReference>
<dbReference type="InterPro" id="IPR050979">
    <property type="entry name" value="LD-transpeptidase"/>
</dbReference>
<keyword evidence="12" id="KW-1133">Transmembrane helix</keyword>
<feature type="domain" description="L,D-TPase catalytic" evidence="13">
    <location>
        <begin position="412"/>
        <end position="521"/>
    </location>
</feature>
<dbReference type="GO" id="GO:0016757">
    <property type="term" value="F:glycosyltransferase activity"/>
    <property type="evidence" value="ECO:0007669"/>
    <property type="project" value="UniProtKB-KW"/>
</dbReference>
<dbReference type="InterPro" id="IPR011990">
    <property type="entry name" value="TPR-like_helical_dom_sf"/>
</dbReference>
<dbReference type="GO" id="GO:0071972">
    <property type="term" value="F:peptidoglycan L,D-transpeptidase activity"/>
    <property type="evidence" value="ECO:0007669"/>
    <property type="project" value="TreeGrafter"/>
</dbReference>
<feature type="compositionally biased region" description="Polar residues" evidence="11">
    <location>
        <begin position="170"/>
        <end position="179"/>
    </location>
</feature>
<evidence type="ECO:0000256" key="9">
    <source>
        <dbReference type="PROSITE-ProRule" id="PRU00339"/>
    </source>
</evidence>
<dbReference type="UniPathway" id="UPA00219"/>
<evidence type="ECO:0000256" key="6">
    <source>
        <dbReference type="ARBA" id="ARBA00022960"/>
    </source>
</evidence>
<feature type="active site" description="Proton donor/acceptor" evidence="10">
    <location>
        <position position="481"/>
    </location>
</feature>
<dbReference type="Pfam" id="PF03734">
    <property type="entry name" value="YkuD"/>
    <property type="match status" value="1"/>
</dbReference>
<feature type="region of interest" description="Disordered" evidence="11">
    <location>
        <begin position="158"/>
        <end position="187"/>
    </location>
</feature>
<evidence type="ECO:0000256" key="2">
    <source>
        <dbReference type="ARBA" id="ARBA00005992"/>
    </source>
</evidence>
<proteinExistence type="inferred from homology"/>
<keyword evidence="12" id="KW-0472">Membrane</keyword>
<feature type="transmembrane region" description="Helical" evidence="12">
    <location>
        <begin position="120"/>
        <end position="140"/>
    </location>
</feature>
<comment type="pathway">
    <text evidence="1 10">Cell wall biogenesis; peptidoglycan biosynthesis.</text>
</comment>
<evidence type="ECO:0000256" key="1">
    <source>
        <dbReference type="ARBA" id="ARBA00004752"/>
    </source>
</evidence>
<evidence type="ECO:0000256" key="12">
    <source>
        <dbReference type="SAM" id="Phobius"/>
    </source>
</evidence>
<dbReference type="RefSeq" id="WP_157338763.1">
    <property type="nucleotide sequence ID" value="NZ_RHLK01000023.1"/>
</dbReference>
<name>A0A7X3FMV3_9BACL</name>
<dbReference type="GO" id="GO:0071555">
    <property type="term" value="P:cell wall organization"/>
    <property type="evidence" value="ECO:0007669"/>
    <property type="project" value="UniProtKB-UniRule"/>
</dbReference>
<keyword evidence="15" id="KW-1185">Reference proteome</keyword>